<dbReference type="GO" id="GO:0004197">
    <property type="term" value="F:cysteine-type endopeptidase activity"/>
    <property type="evidence" value="ECO:0007669"/>
    <property type="project" value="InterPro"/>
</dbReference>
<evidence type="ECO:0000256" key="1">
    <source>
        <dbReference type="SAM" id="MobiDB-lite"/>
    </source>
</evidence>
<feature type="domain" description="Peptidase C14 caspase" evidence="2">
    <location>
        <begin position="146"/>
        <end position="179"/>
    </location>
</feature>
<accession>A0A0C2SBF7</accession>
<evidence type="ECO:0000313" key="4">
    <source>
        <dbReference type="Proteomes" id="UP000054549"/>
    </source>
</evidence>
<sequence length="191" mass="20850">MPETIEVEVPEFDPPPKAYAVTIKPVYALENGEGGYHDGNDGHEGGGDVSGSGERIYPAKTSNNNGDVSGSRSIGEHTYPAKAGNSNGDLSKGVVGDYLKQLESHIHRTGFCHYREFQGRPLKDLCGFLRLPVPNSRYMPSKLTGTRKALCIGINYTGQSNELKGCANDAHNIRKFLIRRLLPQSAVEDYI</sequence>
<dbReference type="Pfam" id="PF00656">
    <property type="entry name" value="Peptidase_C14"/>
    <property type="match status" value="1"/>
</dbReference>
<evidence type="ECO:0000313" key="3">
    <source>
        <dbReference type="EMBL" id="KIL60175.1"/>
    </source>
</evidence>
<evidence type="ECO:0000259" key="2">
    <source>
        <dbReference type="Pfam" id="PF00656"/>
    </source>
</evidence>
<gene>
    <name evidence="3" type="ORF">M378DRAFT_199888</name>
</gene>
<feature type="region of interest" description="Disordered" evidence="1">
    <location>
        <begin position="32"/>
        <end position="86"/>
    </location>
</feature>
<dbReference type="OrthoDB" id="3223806at2759"/>
<dbReference type="InParanoid" id="A0A0C2SBF7"/>
<dbReference type="InterPro" id="IPR011600">
    <property type="entry name" value="Pept_C14_caspase"/>
</dbReference>
<reference evidence="3 4" key="1">
    <citation type="submission" date="2014-04" db="EMBL/GenBank/DDBJ databases">
        <title>Evolutionary Origins and Diversification of the Mycorrhizal Mutualists.</title>
        <authorList>
            <consortium name="DOE Joint Genome Institute"/>
            <consortium name="Mycorrhizal Genomics Consortium"/>
            <person name="Kohler A."/>
            <person name="Kuo A."/>
            <person name="Nagy L.G."/>
            <person name="Floudas D."/>
            <person name="Copeland A."/>
            <person name="Barry K.W."/>
            <person name="Cichocki N."/>
            <person name="Veneault-Fourrey C."/>
            <person name="LaButti K."/>
            <person name="Lindquist E.A."/>
            <person name="Lipzen A."/>
            <person name="Lundell T."/>
            <person name="Morin E."/>
            <person name="Murat C."/>
            <person name="Riley R."/>
            <person name="Ohm R."/>
            <person name="Sun H."/>
            <person name="Tunlid A."/>
            <person name="Henrissat B."/>
            <person name="Grigoriev I.V."/>
            <person name="Hibbett D.S."/>
            <person name="Martin F."/>
        </authorList>
    </citation>
    <scope>NUCLEOTIDE SEQUENCE [LARGE SCALE GENOMIC DNA]</scope>
    <source>
        <strain evidence="3 4">Koide BX008</strain>
    </source>
</reference>
<dbReference type="GO" id="GO:0006508">
    <property type="term" value="P:proteolysis"/>
    <property type="evidence" value="ECO:0007669"/>
    <property type="project" value="InterPro"/>
</dbReference>
<dbReference type="AlphaFoldDB" id="A0A0C2SBF7"/>
<feature type="compositionally biased region" description="Polar residues" evidence="1">
    <location>
        <begin position="60"/>
        <end position="72"/>
    </location>
</feature>
<feature type="compositionally biased region" description="Basic and acidic residues" evidence="1">
    <location>
        <begin position="35"/>
        <end position="46"/>
    </location>
</feature>
<dbReference type="Proteomes" id="UP000054549">
    <property type="component" value="Unassembled WGS sequence"/>
</dbReference>
<dbReference type="Gene3D" id="3.40.50.12660">
    <property type="match status" value="1"/>
</dbReference>
<organism evidence="3 4">
    <name type="scientific">Amanita muscaria (strain Koide BX008)</name>
    <dbReference type="NCBI Taxonomy" id="946122"/>
    <lineage>
        <taxon>Eukaryota</taxon>
        <taxon>Fungi</taxon>
        <taxon>Dikarya</taxon>
        <taxon>Basidiomycota</taxon>
        <taxon>Agaricomycotina</taxon>
        <taxon>Agaricomycetes</taxon>
        <taxon>Agaricomycetidae</taxon>
        <taxon>Agaricales</taxon>
        <taxon>Pluteineae</taxon>
        <taxon>Amanitaceae</taxon>
        <taxon>Amanita</taxon>
    </lineage>
</organism>
<protein>
    <recommendedName>
        <fullName evidence="2">Peptidase C14 caspase domain-containing protein</fullName>
    </recommendedName>
</protein>
<dbReference type="EMBL" id="KN818303">
    <property type="protein sequence ID" value="KIL60175.1"/>
    <property type="molecule type" value="Genomic_DNA"/>
</dbReference>
<proteinExistence type="predicted"/>
<name>A0A0C2SBF7_AMAMK</name>
<keyword evidence="4" id="KW-1185">Reference proteome</keyword>
<dbReference type="HOGENOM" id="CLU_1421098_0_0_1"/>